<protein>
    <recommendedName>
        <fullName evidence="1">SAP domain-containing protein</fullName>
    </recommendedName>
</protein>
<dbReference type="Proteomes" id="UP001370758">
    <property type="component" value="Unassembled WGS sequence"/>
</dbReference>
<name>A0AAV9VY93_9PEZI</name>
<comment type="caution">
    <text evidence="2">The sequence shown here is derived from an EMBL/GenBank/DDBJ whole genome shotgun (WGS) entry which is preliminary data.</text>
</comment>
<dbReference type="EMBL" id="JAVHJL010000008">
    <property type="protein sequence ID" value="KAK6498764.1"/>
    <property type="molecule type" value="Genomic_DNA"/>
</dbReference>
<accession>A0AAV9VY93</accession>
<evidence type="ECO:0000259" key="1">
    <source>
        <dbReference type="PROSITE" id="PS50800"/>
    </source>
</evidence>
<keyword evidence="3" id="KW-1185">Reference proteome</keyword>
<proteinExistence type="predicted"/>
<dbReference type="PROSITE" id="PS50800">
    <property type="entry name" value="SAP"/>
    <property type="match status" value="1"/>
</dbReference>
<evidence type="ECO:0000313" key="3">
    <source>
        <dbReference type="Proteomes" id="UP001370758"/>
    </source>
</evidence>
<feature type="domain" description="SAP" evidence="1">
    <location>
        <begin position="93"/>
        <end position="127"/>
    </location>
</feature>
<reference evidence="2 3" key="1">
    <citation type="submission" date="2023-08" db="EMBL/GenBank/DDBJ databases">
        <authorList>
            <person name="Palmer J.M."/>
        </authorList>
    </citation>
    <scope>NUCLEOTIDE SEQUENCE [LARGE SCALE GENOMIC DNA]</scope>
    <source>
        <strain evidence="2 3">TWF481</strain>
    </source>
</reference>
<gene>
    <name evidence="2" type="ORF">TWF481_011338</name>
</gene>
<dbReference type="InterPro" id="IPR003034">
    <property type="entry name" value="SAP_dom"/>
</dbReference>
<sequence>MPALQDFEERERRLEATIERAVQTAMNRAVNDIIKPLIEKSFRDFRKELGDRESLKSARENNRRQSDEDILWFPSAASDADMLQRYLPRKGAMATISSANARRVLRALGLPSDGSLDELRSRIRTHLCGE</sequence>
<evidence type="ECO:0000313" key="2">
    <source>
        <dbReference type="EMBL" id="KAK6498764.1"/>
    </source>
</evidence>
<dbReference type="AlphaFoldDB" id="A0AAV9VY93"/>
<organism evidence="2 3">
    <name type="scientific">Arthrobotrys musiformis</name>
    <dbReference type="NCBI Taxonomy" id="47236"/>
    <lineage>
        <taxon>Eukaryota</taxon>
        <taxon>Fungi</taxon>
        <taxon>Dikarya</taxon>
        <taxon>Ascomycota</taxon>
        <taxon>Pezizomycotina</taxon>
        <taxon>Orbiliomycetes</taxon>
        <taxon>Orbiliales</taxon>
        <taxon>Orbiliaceae</taxon>
        <taxon>Arthrobotrys</taxon>
    </lineage>
</organism>